<evidence type="ECO:0000256" key="4">
    <source>
        <dbReference type="ARBA" id="ARBA00022807"/>
    </source>
</evidence>
<dbReference type="Proteomes" id="UP000035681">
    <property type="component" value="Unplaced"/>
</dbReference>
<organism evidence="7">
    <name type="scientific">Strongyloides stercoralis</name>
    <name type="common">Threadworm</name>
    <dbReference type="NCBI Taxonomy" id="6248"/>
    <lineage>
        <taxon>Eukaryota</taxon>
        <taxon>Metazoa</taxon>
        <taxon>Ecdysozoa</taxon>
        <taxon>Nematoda</taxon>
        <taxon>Chromadorea</taxon>
        <taxon>Rhabditida</taxon>
        <taxon>Tylenchina</taxon>
        <taxon>Panagrolaimomorpha</taxon>
        <taxon>Strongyloidoidea</taxon>
        <taxon>Strongyloididae</taxon>
        <taxon>Strongyloides</taxon>
    </lineage>
</organism>
<name>A0A0K0EQ21_STRER</name>
<proteinExistence type="inferred from homology"/>
<dbReference type="GO" id="GO:0016929">
    <property type="term" value="F:deSUMOylase activity"/>
    <property type="evidence" value="ECO:0007669"/>
    <property type="project" value="TreeGrafter"/>
</dbReference>
<evidence type="ECO:0000259" key="5">
    <source>
        <dbReference type="PROSITE" id="PS50600"/>
    </source>
</evidence>
<keyword evidence="4" id="KW-0788">Thiol protease</keyword>
<dbReference type="WBParaSite" id="SSTP_0001155000.1">
    <property type="protein sequence ID" value="SSTP_0001155000.1"/>
    <property type="gene ID" value="SSTP_0001155000"/>
</dbReference>
<dbReference type="AlphaFoldDB" id="A0A0K0EQ21"/>
<keyword evidence="3" id="KW-0378">Hydrolase</keyword>
<comment type="similarity">
    <text evidence="1">Belongs to the peptidase C48 family.</text>
</comment>
<dbReference type="PROSITE" id="PS50600">
    <property type="entry name" value="ULP_PROTEASE"/>
    <property type="match status" value="1"/>
</dbReference>
<dbReference type="WBParaSite" id="TCONS_00000500.p1">
    <property type="protein sequence ID" value="TCONS_00000500.p1"/>
    <property type="gene ID" value="XLOC_000506"/>
</dbReference>
<feature type="domain" description="Ubiquitin-like protease family profile" evidence="5">
    <location>
        <begin position="251"/>
        <end position="476"/>
    </location>
</feature>
<evidence type="ECO:0000256" key="2">
    <source>
        <dbReference type="ARBA" id="ARBA00022670"/>
    </source>
</evidence>
<dbReference type="InterPro" id="IPR038765">
    <property type="entry name" value="Papain-like_cys_pep_sf"/>
</dbReference>
<evidence type="ECO:0000313" key="8">
    <source>
        <dbReference type="WBParaSite" id="TCONS_00000500.p1"/>
    </source>
</evidence>
<sequence length="591" mass="68992">MGDEKENVQISVEEFKLGIDITTIFKKYDKKTWANCGEINLFSDIYLLNNIIVLCIKSFHQPSVIVKYLKGEDILKVEFLDNIEKKGAALIITLRSGDICKEKLTWITTENGEKFNLSNRRIVLTIPIINNDKKSIRRMKKKLSTLCQIKINNVNLKSMNSTTVPLSVIKFSELEKCIKSFKLKAVSYTSNKADGMQFIVIMKNIYSIKRSNTKLKRFLSTMKDSTDDNIFKDYLASRLFGTKNVETNETYDVTGRAFVSLFNEEWLHCDIIDTYLNEWRRRMGEIICNSSKMDKICVKIFNTFLYTRLTRGVRINSLKAVPKKTYICIQNNANKIANEKVYYLSKLCSSIFDFDILIIPIHIDNHWMTGVVYKPRNCLIEVKEDDDNSMEVDSDSHSFIFVFDSLSTNFAVNKHVCTAVLKEYVEACFKSMKGKFLGKDWLFNKDKIKTVKIKDPYRQKNGYDCGLYMLEFIRQIMINPNVLEKLVKGESMAKVFPRFTVTLNRSYLKSFVYSKVDLHKWVILHEMEEYFLSNNNVNKKEDVSRRSKSVEPQVNIENKFVLIKNRGNLKRLARKSYDLEDFINKKRVKLF</sequence>
<dbReference type="GO" id="GO:0006508">
    <property type="term" value="P:proteolysis"/>
    <property type="evidence" value="ECO:0007669"/>
    <property type="project" value="UniProtKB-KW"/>
</dbReference>
<dbReference type="Gene3D" id="3.40.395.10">
    <property type="entry name" value="Adenoviral Proteinase, Chain A"/>
    <property type="match status" value="1"/>
</dbReference>
<dbReference type="PANTHER" id="PTHR12606:SF141">
    <property type="entry name" value="GH15225P-RELATED"/>
    <property type="match status" value="1"/>
</dbReference>
<evidence type="ECO:0000256" key="1">
    <source>
        <dbReference type="ARBA" id="ARBA00005234"/>
    </source>
</evidence>
<reference evidence="7" key="1">
    <citation type="submission" date="2015-08" db="UniProtKB">
        <authorList>
            <consortium name="WormBaseParasite"/>
        </authorList>
    </citation>
    <scope>IDENTIFICATION</scope>
</reference>
<dbReference type="GO" id="GO:0016926">
    <property type="term" value="P:protein desumoylation"/>
    <property type="evidence" value="ECO:0007669"/>
    <property type="project" value="TreeGrafter"/>
</dbReference>
<accession>A0A0K0EQ21</accession>
<dbReference type="GO" id="GO:0005634">
    <property type="term" value="C:nucleus"/>
    <property type="evidence" value="ECO:0007669"/>
    <property type="project" value="TreeGrafter"/>
</dbReference>
<keyword evidence="2" id="KW-0645">Protease</keyword>
<protein>
    <submittedName>
        <fullName evidence="7 8">ULP_PROTEASE domain-containing protein</fullName>
    </submittedName>
</protein>
<dbReference type="SUPFAM" id="SSF54001">
    <property type="entry name" value="Cysteine proteinases"/>
    <property type="match status" value="1"/>
</dbReference>
<evidence type="ECO:0000313" key="7">
    <source>
        <dbReference type="WBParaSite" id="SSTP_0001155000.1"/>
    </source>
</evidence>
<evidence type="ECO:0000313" key="6">
    <source>
        <dbReference type="Proteomes" id="UP000035681"/>
    </source>
</evidence>
<dbReference type="STRING" id="6248.A0A0K0EQ21"/>
<evidence type="ECO:0000256" key="3">
    <source>
        <dbReference type="ARBA" id="ARBA00022801"/>
    </source>
</evidence>
<dbReference type="InterPro" id="IPR003653">
    <property type="entry name" value="Peptidase_C48_C"/>
</dbReference>
<dbReference type="Pfam" id="PF02902">
    <property type="entry name" value="Peptidase_C48"/>
    <property type="match status" value="1"/>
</dbReference>
<keyword evidence="6" id="KW-1185">Reference proteome</keyword>
<dbReference type="PANTHER" id="PTHR12606">
    <property type="entry name" value="SENTRIN/SUMO-SPECIFIC PROTEASE"/>
    <property type="match status" value="1"/>
</dbReference>